<keyword evidence="3 4" id="KW-0704">Schiff base</keyword>
<evidence type="ECO:0000256" key="1">
    <source>
        <dbReference type="ARBA" id="ARBA00001864"/>
    </source>
</evidence>
<comment type="similarity">
    <text evidence="4">Belongs to the type-I 3-dehydroquinase family.</text>
</comment>
<accession>H1YXV0</accession>
<dbReference type="GO" id="GO:0008652">
    <property type="term" value="P:amino acid biosynthetic process"/>
    <property type="evidence" value="ECO:0007669"/>
    <property type="project" value="UniProtKB-KW"/>
</dbReference>
<dbReference type="GO" id="GO:0046279">
    <property type="term" value="P:3,4-dihydroxybenzoate biosynthetic process"/>
    <property type="evidence" value="ECO:0007669"/>
    <property type="project" value="TreeGrafter"/>
</dbReference>
<dbReference type="InterPro" id="IPR001381">
    <property type="entry name" value="DHquinase_I"/>
</dbReference>
<evidence type="ECO:0000313" key="5">
    <source>
        <dbReference type="EMBL" id="EHQ35949.1"/>
    </source>
</evidence>
<dbReference type="InParanoid" id="H1YXV0"/>
<dbReference type="PANTHER" id="PTHR43699">
    <property type="entry name" value="3-DEHYDROQUINATE DEHYDRATASE"/>
    <property type="match status" value="1"/>
</dbReference>
<dbReference type="STRING" id="937775.Metlim_1848"/>
<dbReference type="CDD" id="cd00502">
    <property type="entry name" value="DHQase_I"/>
    <property type="match status" value="1"/>
</dbReference>
<proteinExistence type="inferred from homology"/>
<dbReference type="GO" id="GO:0009073">
    <property type="term" value="P:aromatic amino acid family biosynthetic process"/>
    <property type="evidence" value="ECO:0007669"/>
    <property type="project" value="UniProtKB-KW"/>
</dbReference>
<comment type="subunit">
    <text evidence="4">Homodimer.</text>
</comment>
<organism evidence="5 6">
    <name type="scientific">Methanoplanus limicola DSM 2279</name>
    <dbReference type="NCBI Taxonomy" id="937775"/>
    <lineage>
        <taxon>Archaea</taxon>
        <taxon>Methanobacteriati</taxon>
        <taxon>Methanobacteriota</taxon>
        <taxon>Stenosarchaea group</taxon>
        <taxon>Methanomicrobia</taxon>
        <taxon>Methanomicrobiales</taxon>
        <taxon>Methanomicrobiaceae</taxon>
        <taxon>Methanoplanus</taxon>
    </lineage>
</organism>
<dbReference type="SUPFAM" id="SSF51569">
    <property type="entry name" value="Aldolase"/>
    <property type="match status" value="1"/>
</dbReference>
<dbReference type="GO" id="GO:0009423">
    <property type="term" value="P:chorismate biosynthetic process"/>
    <property type="evidence" value="ECO:0007669"/>
    <property type="project" value="UniProtKB-UniRule"/>
</dbReference>
<dbReference type="EMBL" id="CM001436">
    <property type="protein sequence ID" value="EHQ35949.1"/>
    <property type="molecule type" value="Genomic_DNA"/>
</dbReference>
<dbReference type="UniPathway" id="UPA00053">
    <property type="reaction ID" value="UER00086"/>
</dbReference>
<evidence type="ECO:0000256" key="3">
    <source>
        <dbReference type="ARBA" id="ARBA00023270"/>
    </source>
</evidence>
<dbReference type="HAMAP" id="MF_00214">
    <property type="entry name" value="AroD"/>
    <property type="match status" value="1"/>
</dbReference>
<feature type="binding site" evidence="4">
    <location>
        <position position="8"/>
    </location>
    <ligand>
        <name>3-dehydroquinate</name>
        <dbReference type="ChEBI" id="CHEBI:32364"/>
    </ligand>
</feature>
<dbReference type="InterPro" id="IPR050146">
    <property type="entry name" value="Type-I_3-dehydroquinase"/>
</dbReference>
<comment type="catalytic activity">
    <reaction evidence="1 4">
        <text>3-dehydroquinate = 3-dehydroshikimate + H2O</text>
        <dbReference type="Rhea" id="RHEA:21096"/>
        <dbReference type="ChEBI" id="CHEBI:15377"/>
        <dbReference type="ChEBI" id="CHEBI:16630"/>
        <dbReference type="ChEBI" id="CHEBI:32364"/>
        <dbReference type="EC" id="4.2.1.10"/>
    </reaction>
</comment>
<feature type="binding site" evidence="4">
    <location>
        <position position="180"/>
    </location>
    <ligand>
        <name>3-dehydroquinate</name>
        <dbReference type="ChEBI" id="CHEBI:32364"/>
    </ligand>
</feature>
<dbReference type="Gene3D" id="3.20.20.70">
    <property type="entry name" value="Aldolase class I"/>
    <property type="match status" value="1"/>
</dbReference>
<gene>
    <name evidence="4" type="primary">aroD</name>
    <name evidence="5" type="ORF">Metlim_1848</name>
</gene>
<dbReference type="Proteomes" id="UP000005741">
    <property type="component" value="Chromosome"/>
</dbReference>
<dbReference type="EC" id="4.2.1.10" evidence="4"/>
<comment type="function">
    <text evidence="4">Involved in the third step of the chorismate pathway, which leads to the biosynthesis of aromatic amino acids. Catalyzes the cis-dehydration of 3-dehydroquinate (DHQ) and introduces the first double bond of the aromatic ring to yield 3-dehydroshikimate.</text>
</comment>
<feature type="binding site" evidence="4">
    <location>
        <begin position="27"/>
        <end position="29"/>
    </location>
    <ligand>
        <name>3-dehydroquinate</name>
        <dbReference type="ChEBI" id="CHEBI:32364"/>
    </ligand>
</feature>
<dbReference type="InterPro" id="IPR013785">
    <property type="entry name" value="Aldolase_TIM"/>
</dbReference>
<keyword evidence="4" id="KW-0028">Amino-acid biosynthesis</keyword>
<dbReference type="HOGENOM" id="CLU_064444_2_0_2"/>
<comment type="pathway">
    <text evidence="4">Metabolic intermediate biosynthesis; chorismate biosynthesis; chorismate from D-erythrose 4-phosphate and phosphoenolpyruvate: step 3/7.</text>
</comment>
<feature type="active site" description="Schiff-base intermediate with substrate" evidence="4">
    <location>
        <position position="139"/>
    </location>
</feature>
<dbReference type="RefSeq" id="WP_004077987.1">
    <property type="nucleotide sequence ID" value="NZ_CM001436.1"/>
</dbReference>
<feature type="binding site" evidence="4">
    <location>
        <position position="61"/>
    </location>
    <ligand>
        <name>3-dehydroquinate</name>
        <dbReference type="ChEBI" id="CHEBI:32364"/>
    </ligand>
</feature>
<evidence type="ECO:0000313" key="6">
    <source>
        <dbReference type="Proteomes" id="UP000005741"/>
    </source>
</evidence>
<keyword evidence="2 4" id="KW-0456">Lyase</keyword>
<feature type="binding site" evidence="4">
    <location>
        <position position="203"/>
    </location>
    <ligand>
        <name>3-dehydroquinate</name>
        <dbReference type="ChEBI" id="CHEBI:32364"/>
    </ligand>
</feature>
<evidence type="ECO:0000256" key="4">
    <source>
        <dbReference type="HAMAP-Rule" id="MF_00214"/>
    </source>
</evidence>
<dbReference type="PANTHER" id="PTHR43699:SF1">
    <property type="entry name" value="3-DEHYDROQUINATE DEHYDRATASE"/>
    <property type="match status" value="1"/>
</dbReference>
<dbReference type="AlphaFoldDB" id="H1YXV0"/>
<reference evidence="5 6" key="1">
    <citation type="submission" date="2011-10" db="EMBL/GenBank/DDBJ databases">
        <title>The Improved High-Quality Draft genome of Methanoplanus limicola DSM 2279.</title>
        <authorList>
            <consortium name="US DOE Joint Genome Institute (JGI-PGF)"/>
            <person name="Lucas S."/>
            <person name="Copeland A."/>
            <person name="Lapidus A."/>
            <person name="Glavina del Rio T."/>
            <person name="Dalin E."/>
            <person name="Tice H."/>
            <person name="Bruce D."/>
            <person name="Goodwin L."/>
            <person name="Pitluck S."/>
            <person name="Peters L."/>
            <person name="Mikhailova N."/>
            <person name="Lu M."/>
            <person name="Kyrpides N."/>
            <person name="Mavromatis K."/>
            <person name="Ivanova N."/>
            <person name="Markowitz V."/>
            <person name="Cheng J.-F."/>
            <person name="Hugenholtz P."/>
            <person name="Woyke T."/>
            <person name="Wu D."/>
            <person name="Wirth R."/>
            <person name="Brambilla E.-M."/>
            <person name="Klenk H.-P."/>
            <person name="Eisen J.A."/>
        </authorList>
    </citation>
    <scope>NUCLEOTIDE SEQUENCE [LARGE SCALE GENOMIC DNA]</scope>
    <source>
        <strain evidence="5 6">DSM 2279</strain>
    </source>
</reference>
<dbReference type="GO" id="GO:0003855">
    <property type="term" value="F:3-dehydroquinate dehydratase activity"/>
    <property type="evidence" value="ECO:0007669"/>
    <property type="project" value="UniProtKB-UniRule"/>
</dbReference>
<evidence type="ECO:0000256" key="2">
    <source>
        <dbReference type="ARBA" id="ARBA00023239"/>
    </source>
</evidence>
<protein>
    <recommendedName>
        <fullName evidence="4">3-dehydroquinate dehydratase</fullName>
        <shortName evidence="4">3-dehydroquinase</shortName>
        <ecNumber evidence="4">4.2.1.10</ecNumber>
    </recommendedName>
    <alternativeName>
        <fullName evidence="4">Type I DHQase</fullName>
    </alternativeName>
    <alternativeName>
        <fullName evidence="4">Type I dehydroquinase</fullName>
        <shortName evidence="4">DHQ1</shortName>
    </alternativeName>
</protein>
<dbReference type="OrthoDB" id="34329at2157"/>
<dbReference type="FunCoup" id="H1YXV0">
    <property type="interactions" value="79"/>
</dbReference>
<keyword evidence="6" id="KW-1185">Reference proteome</keyword>
<comment type="caution">
    <text evidence="4">Lacks conserved residue(s) required for the propagation of feature annotation.</text>
</comment>
<sequence length="219" mass="24960">MTPRTALSLTSFSEENLKQAECADYIEIRLDLCDRSEREDFISYFSDGRYKHNAPVIATVRSVKEGGKFSGSREEWLSLVSPWTEIADYIDIEREYSGHSEKIKERTEVISSVHLSYMPGDDELKHTDDELRSYGDLPKIVVTPGSTEDILRLAQFTLNCKYSKKPVITSIMGSKYYWARVIMPLFGSEFVYCHSGEAAAEGQYELDTMNEIFSLICGQ</sequence>
<dbReference type="Pfam" id="PF01487">
    <property type="entry name" value="DHquinase_I"/>
    <property type="match status" value="1"/>
</dbReference>
<feature type="active site" description="Proton donor/acceptor" evidence="4">
    <location>
        <position position="114"/>
    </location>
</feature>
<name>H1YXV0_9EURY</name>
<keyword evidence="4" id="KW-0057">Aromatic amino acid biosynthesis</keyword>